<keyword evidence="1" id="KW-0819">tRNA processing</keyword>
<dbReference type="AlphaFoldDB" id="A0A7I8VB45"/>
<dbReference type="SUPFAM" id="SSF160350">
    <property type="entry name" value="Rnp2-like"/>
    <property type="match status" value="1"/>
</dbReference>
<organism evidence="2 3">
    <name type="scientific">Dimorphilus gyrociliatus</name>
    <dbReference type="NCBI Taxonomy" id="2664684"/>
    <lineage>
        <taxon>Eukaryota</taxon>
        <taxon>Metazoa</taxon>
        <taxon>Spiralia</taxon>
        <taxon>Lophotrochozoa</taxon>
        <taxon>Annelida</taxon>
        <taxon>Polychaeta</taxon>
        <taxon>Polychaeta incertae sedis</taxon>
        <taxon>Dinophilidae</taxon>
        <taxon>Dimorphilus</taxon>
    </lineage>
</organism>
<dbReference type="GO" id="GO:1902555">
    <property type="term" value="C:endoribonuclease complex"/>
    <property type="evidence" value="ECO:0007669"/>
    <property type="project" value="UniProtKB-ARBA"/>
</dbReference>
<proteinExistence type="predicted"/>
<dbReference type="GO" id="GO:1990904">
    <property type="term" value="C:ribonucleoprotein complex"/>
    <property type="evidence" value="ECO:0007669"/>
    <property type="project" value="UniProtKB-ARBA"/>
</dbReference>
<protein>
    <submittedName>
        <fullName evidence="2">DgyrCDS1636</fullName>
    </submittedName>
</protein>
<comment type="caution">
    <text evidence="2">The sequence shown here is derived from an EMBL/GenBank/DDBJ whole genome shotgun (WGS) entry which is preliminary data.</text>
</comment>
<reference evidence="2 3" key="1">
    <citation type="submission" date="2020-08" db="EMBL/GenBank/DDBJ databases">
        <authorList>
            <person name="Hejnol A."/>
        </authorList>
    </citation>
    <scope>NUCLEOTIDE SEQUENCE [LARGE SCALE GENOMIC DNA]</scope>
</reference>
<evidence type="ECO:0000313" key="2">
    <source>
        <dbReference type="EMBL" id="CAD5112411.1"/>
    </source>
</evidence>
<evidence type="ECO:0000313" key="3">
    <source>
        <dbReference type="Proteomes" id="UP000549394"/>
    </source>
</evidence>
<accession>A0A7I8VB45</accession>
<dbReference type="EMBL" id="CAJFCJ010000002">
    <property type="protein sequence ID" value="CAD5112411.1"/>
    <property type="molecule type" value="Genomic_DNA"/>
</dbReference>
<evidence type="ECO:0000256" key="1">
    <source>
        <dbReference type="ARBA" id="ARBA00022694"/>
    </source>
</evidence>
<dbReference type="InterPro" id="IPR038085">
    <property type="entry name" value="Rnp2-like_sf"/>
</dbReference>
<dbReference type="GO" id="GO:0008033">
    <property type="term" value="P:tRNA processing"/>
    <property type="evidence" value="ECO:0007669"/>
    <property type="project" value="UniProtKB-KW"/>
</dbReference>
<dbReference type="Proteomes" id="UP000549394">
    <property type="component" value="Unassembled WGS sequence"/>
</dbReference>
<name>A0A7I8VB45_9ANNE</name>
<sequence>MSKEIPSDNMVILEVNVKFDTDEPIQMAKAEFELVLRNSIRTLYGVTGEAMRYEVIKFDSSFQKNISLKIKKKDEERFRASMTLCKTAAEIPIALNVVNSGIERSET</sequence>
<gene>
    <name evidence="2" type="ORF">DGYR_LOCUS1558</name>
</gene>
<keyword evidence="3" id="KW-1185">Reference proteome</keyword>